<dbReference type="Pfam" id="PF26215">
    <property type="entry name" value="HTH_animal"/>
    <property type="match status" value="1"/>
</dbReference>
<dbReference type="Proteomes" id="UP000663870">
    <property type="component" value="Unassembled WGS sequence"/>
</dbReference>
<dbReference type="PANTHER" id="PTHR21301:SF10">
    <property type="entry name" value="REVERSE TRANSCRIPTASE DOMAIN-CONTAINING PROTEIN"/>
    <property type="match status" value="1"/>
</dbReference>
<dbReference type="InterPro" id="IPR058912">
    <property type="entry name" value="HTH_animal"/>
</dbReference>
<name>A0A815TM61_9BILA</name>
<dbReference type="PANTHER" id="PTHR21301">
    <property type="entry name" value="REVERSE TRANSCRIPTASE"/>
    <property type="match status" value="1"/>
</dbReference>
<evidence type="ECO:0000313" key="2">
    <source>
        <dbReference type="EMBL" id="CAF1182174.1"/>
    </source>
</evidence>
<reference evidence="3" key="1">
    <citation type="submission" date="2021-02" db="EMBL/GenBank/DDBJ databases">
        <authorList>
            <person name="Nowell W R."/>
        </authorList>
    </citation>
    <scope>NUCLEOTIDE SEQUENCE</scope>
</reference>
<dbReference type="EMBL" id="CAJNOL010002543">
    <property type="protein sequence ID" value="CAF1510475.1"/>
    <property type="molecule type" value="Genomic_DNA"/>
</dbReference>
<organism evidence="3 4">
    <name type="scientific">Rotaria sordida</name>
    <dbReference type="NCBI Taxonomy" id="392033"/>
    <lineage>
        <taxon>Eukaryota</taxon>
        <taxon>Metazoa</taxon>
        <taxon>Spiralia</taxon>
        <taxon>Gnathifera</taxon>
        <taxon>Rotifera</taxon>
        <taxon>Eurotatoria</taxon>
        <taxon>Bdelloidea</taxon>
        <taxon>Philodinida</taxon>
        <taxon>Philodinidae</taxon>
        <taxon>Rotaria</taxon>
    </lineage>
</organism>
<feature type="domain" description="Helix-turn-helix" evidence="1">
    <location>
        <begin position="860"/>
        <end position="906"/>
    </location>
</feature>
<evidence type="ECO:0000259" key="1">
    <source>
        <dbReference type="Pfam" id="PF26215"/>
    </source>
</evidence>
<gene>
    <name evidence="3" type="ORF">JXQ802_LOCUS40965</name>
    <name evidence="2" type="ORF">PYM288_LOCUS23864</name>
</gene>
<sequence>MWTTKRRYSWNSSHRENEDQDQDQHVDDDQLSDYFEVIEDMFEQEMQPYLTKLTNQITLDDLRDLAILKHRIAKIDLEKKLWLIYLQFGRGERMTTERMKLNVDRRLWPGVVKKKFHSAASTAKDSNTGESEQQVYERKVHQYVEDLFEKIEFYSMEYHEKKTQFIGFTNEMEQAIETFIQHYSIVPFRLKFNYRIAILEFNYDDQLLEQAYLQLKPTKNQIQAIKHIYNYTTAYVQAKQEVFYLKQRLLCNKPTLSFYHTALSFQNTSTSLSMTDPTLYQLAIERDEKFLQQQMTDLVVETIREVERKILPYQIKLNDAKSQLSNSNENQMEILSKEFIDLMNRRLDIIYKKFIYSSTFKMNYFLQHSYDNVSYELNLPSICFSPTMIATTVLHLFSREELKLLNRGPCYIPPGQLYMLSSLRDINVEKIIEEQYKSIQHDLNRMFAKCEINGLQSMSIRKQIKTLFHQLFSTSSLLPSRLYQRRALYEKQMIDSIRKHLQKYDLILKRVANQQQNVFCLLHRPIFEEKIHNYMSETDMFIVCEDIDDNNLQATRHNLTLAIERMNIRLRSIFYHKNDQEILKKLSILTDKIQLPYLYFLPEILPNMTMTVHPMVAAQNSETVRIAQFLDDVLRPNVSLDIDRYTFVNGTDFIRKLNDYIEETSTSPSFCSTTNFVTITILNFYSMVDHDTQLLEFQHYLKDPCQLSTIKGISIQKIYDLTTLFLRNNRFYYDHKIYRFIKGSPTCFPFSETLATLYVLPWFKSFFRQSLLEKEFYGRYHNQLFFTWNDTKENLIHMIEMANTDKLNIHVDIKMGSNATFLQAYLENQHGTLYSRVHHDSTIQKYTLPYVITGHSKEAHSHWLRTSLLRAVRYCTSVDDFNQERIYLEVTFLANGYTIEFVEKRIEQFFTHFNALSLRSDLDQHVYNKLRLRLFNFINEQKRMIQNYHRLERAKKRFRLSYLYDSGPKLQFNQQLQEIFTQNLNTHDPLSKYRDLQLIVSTKNPYTLNTLLSEYKPSHPLLIKDVK</sequence>
<evidence type="ECO:0000313" key="3">
    <source>
        <dbReference type="EMBL" id="CAF1510475.1"/>
    </source>
</evidence>
<dbReference type="AlphaFoldDB" id="A0A815TM61"/>
<evidence type="ECO:0000313" key="4">
    <source>
        <dbReference type="Proteomes" id="UP000663870"/>
    </source>
</evidence>
<protein>
    <recommendedName>
        <fullName evidence="1">Helix-turn-helix domain-containing protein</fullName>
    </recommendedName>
</protein>
<dbReference type="EMBL" id="CAJNOH010001150">
    <property type="protein sequence ID" value="CAF1182174.1"/>
    <property type="molecule type" value="Genomic_DNA"/>
</dbReference>
<accession>A0A815TM61</accession>
<dbReference type="Proteomes" id="UP000663854">
    <property type="component" value="Unassembled WGS sequence"/>
</dbReference>
<comment type="caution">
    <text evidence="3">The sequence shown here is derived from an EMBL/GenBank/DDBJ whole genome shotgun (WGS) entry which is preliminary data.</text>
</comment>
<proteinExistence type="predicted"/>
<keyword evidence="4" id="KW-1185">Reference proteome</keyword>